<protein>
    <submittedName>
        <fullName evidence="1">Uncharacterized protein</fullName>
    </submittedName>
</protein>
<proteinExistence type="predicted"/>
<dbReference type="EMBL" id="JAVRRG010000387">
    <property type="protein sequence ID" value="KAK5070680.1"/>
    <property type="molecule type" value="Genomic_DNA"/>
</dbReference>
<organism evidence="1 2">
    <name type="scientific">Lithohypha guttulata</name>
    <dbReference type="NCBI Taxonomy" id="1690604"/>
    <lineage>
        <taxon>Eukaryota</taxon>
        <taxon>Fungi</taxon>
        <taxon>Dikarya</taxon>
        <taxon>Ascomycota</taxon>
        <taxon>Pezizomycotina</taxon>
        <taxon>Eurotiomycetes</taxon>
        <taxon>Chaetothyriomycetidae</taxon>
        <taxon>Chaetothyriales</taxon>
        <taxon>Trichomeriaceae</taxon>
        <taxon>Lithohypha</taxon>
    </lineage>
</organism>
<comment type="caution">
    <text evidence="1">The sequence shown here is derived from an EMBL/GenBank/DDBJ whole genome shotgun (WGS) entry which is preliminary data.</text>
</comment>
<dbReference type="Proteomes" id="UP001345013">
    <property type="component" value="Unassembled WGS sequence"/>
</dbReference>
<evidence type="ECO:0000313" key="1">
    <source>
        <dbReference type="EMBL" id="KAK5070680.1"/>
    </source>
</evidence>
<keyword evidence="2" id="KW-1185">Reference proteome</keyword>
<evidence type="ECO:0000313" key="2">
    <source>
        <dbReference type="Proteomes" id="UP001345013"/>
    </source>
</evidence>
<reference evidence="1 2" key="1">
    <citation type="submission" date="2023-08" db="EMBL/GenBank/DDBJ databases">
        <title>Black Yeasts Isolated from many extreme environments.</title>
        <authorList>
            <person name="Coleine C."/>
            <person name="Stajich J.E."/>
            <person name="Selbmann L."/>
        </authorList>
    </citation>
    <scope>NUCLEOTIDE SEQUENCE [LARGE SCALE GENOMIC DNA]</scope>
    <source>
        <strain evidence="1 2">CCFEE 5885</strain>
    </source>
</reference>
<name>A0ABR0JTF3_9EURO</name>
<gene>
    <name evidence="1" type="ORF">LTR24_010621</name>
</gene>
<accession>A0ABR0JTF3</accession>
<sequence length="83" mass="9414">MSPLDGTENHWLDECLKPHPKVSDAGSFLQYDGRQLTTGVELEFELLLRNPVASAVSLDLDSASEWVRGGIRYEWSLLISWHE</sequence>